<dbReference type="EMBL" id="CP011971">
    <property type="protein sequence ID" value="AMN46182.1"/>
    <property type="molecule type" value="Genomic_DNA"/>
</dbReference>
<dbReference type="AlphaFoldDB" id="A0A127F6V2"/>
<name>A0A127F6V2_STEDE</name>
<organism evidence="1 2">
    <name type="scientific">Steroidobacter denitrificans</name>
    <dbReference type="NCBI Taxonomy" id="465721"/>
    <lineage>
        <taxon>Bacteria</taxon>
        <taxon>Pseudomonadati</taxon>
        <taxon>Pseudomonadota</taxon>
        <taxon>Gammaproteobacteria</taxon>
        <taxon>Steroidobacterales</taxon>
        <taxon>Steroidobacteraceae</taxon>
        <taxon>Steroidobacter</taxon>
    </lineage>
</organism>
<dbReference type="KEGG" id="sdf:ACG33_03490"/>
<protein>
    <submittedName>
        <fullName evidence="1">Uncharacterized protein</fullName>
    </submittedName>
</protein>
<sequence length="182" mass="21316">MTSFPRAELEEMMRRWIAANAKAEEIGDWTAMTELYTPDAIYSWNNGPRTEFVARGRKQIADWALGTEMEGLDSWKYPYVKVLIDEQQGQVIGFWRQIAGETRADGSHYEIAGTGGSWFRYAGNYQWSWQRDFFDHANAGAIFMEMQKDGKLNEIMQERVRRGSKMPGWLRRTEFDWYATIE</sequence>
<dbReference type="PATRIC" id="fig|465721.4.peg.749"/>
<reference evidence="1 2" key="1">
    <citation type="submission" date="2015-06" db="EMBL/GenBank/DDBJ databases">
        <title>A Comprehensive Approach to Explore the Metabolic and Phylogenetic Diversity of Bacterial Steroid Degradation in the Environment: Testosterone as an Example.</title>
        <authorList>
            <person name="Yang F.-C."/>
            <person name="Chen Y.-L."/>
            <person name="Yu C.-P."/>
            <person name="Tang S.-L."/>
            <person name="Wang P.-H."/>
            <person name="Ismail W."/>
            <person name="Wang C.-H."/>
            <person name="Yang C.-Y."/>
            <person name="Chiang Y.-R."/>
        </authorList>
    </citation>
    <scope>NUCLEOTIDE SEQUENCE [LARGE SCALE GENOMIC DNA]</scope>
    <source>
        <strain evidence="1 2">DSM 18526</strain>
    </source>
</reference>
<accession>A0A127F6V2</accession>
<dbReference type="RefSeq" id="WP_066918721.1">
    <property type="nucleotide sequence ID" value="NZ_CP011971.1"/>
</dbReference>
<dbReference type="OrthoDB" id="4774268at2"/>
<proteinExistence type="predicted"/>
<dbReference type="InterPro" id="IPR032710">
    <property type="entry name" value="NTF2-like_dom_sf"/>
</dbReference>
<evidence type="ECO:0000313" key="1">
    <source>
        <dbReference type="EMBL" id="AMN46182.1"/>
    </source>
</evidence>
<dbReference type="Gene3D" id="3.10.450.50">
    <property type="match status" value="1"/>
</dbReference>
<dbReference type="SUPFAM" id="SSF54427">
    <property type="entry name" value="NTF2-like"/>
    <property type="match status" value="1"/>
</dbReference>
<evidence type="ECO:0000313" key="2">
    <source>
        <dbReference type="Proteomes" id="UP000070250"/>
    </source>
</evidence>
<keyword evidence="2" id="KW-1185">Reference proteome</keyword>
<dbReference type="Proteomes" id="UP000070250">
    <property type="component" value="Chromosome"/>
</dbReference>
<dbReference type="STRING" id="465721.ACG33_03490"/>
<gene>
    <name evidence="1" type="ORF">ACG33_03490</name>
</gene>